<dbReference type="Proteomes" id="UP000789702">
    <property type="component" value="Unassembled WGS sequence"/>
</dbReference>
<comment type="caution">
    <text evidence="1">The sequence shown here is derived from an EMBL/GenBank/DDBJ whole genome shotgun (WGS) entry which is preliminary data.</text>
</comment>
<protein>
    <submittedName>
        <fullName evidence="1">12492_t:CDS:1</fullName>
    </submittedName>
</protein>
<gene>
    <name evidence="1" type="ORF">DHETER_LOCUS11759</name>
</gene>
<organism evidence="1 2">
    <name type="scientific">Dentiscutata heterogama</name>
    <dbReference type="NCBI Taxonomy" id="1316150"/>
    <lineage>
        <taxon>Eukaryota</taxon>
        <taxon>Fungi</taxon>
        <taxon>Fungi incertae sedis</taxon>
        <taxon>Mucoromycota</taxon>
        <taxon>Glomeromycotina</taxon>
        <taxon>Glomeromycetes</taxon>
        <taxon>Diversisporales</taxon>
        <taxon>Gigasporaceae</taxon>
        <taxon>Dentiscutata</taxon>
    </lineage>
</organism>
<dbReference type="EMBL" id="CAJVPU010026763">
    <property type="protein sequence ID" value="CAG8701114.1"/>
    <property type="molecule type" value="Genomic_DNA"/>
</dbReference>
<sequence length="97" mass="11482">DGIRPEFAVETPDFYIQLANQCINSNPSERPTAKRVYEKLYEWKIILGRQTEELNIKQLEVRDKFSKANKIIPVLSKTLHEDEKRLYKSEHDNIHNV</sequence>
<evidence type="ECO:0000313" key="1">
    <source>
        <dbReference type="EMBL" id="CAG8701114.1"/>
    </source>
</evidence>
<evidence type="ECO:0000313" key="2">
    <source>
        <dbReference type="Proteomes" id="UP000789702"/>
    </source>
</evidence>
<proteinExistence type="predicted"/>
<keyword evidence="2" id="KW-1185">Reference proteome</keyword>
<name>A0ACA9PAR4_9GLOM</name>
<feature type="non-terminal residue" evidence="1">
    <location>
        <position position="1"/>
    </location>
</feature>
<feature type="non-terminal residue" evidence="1">
    <location>
        <position position="97"/>
    </location>
</feature>
<reference evidence="1" key="1">
    <citation type="submission" date="2021-06" db="EMBL/GenBank/DDBJ databases">
        <authorList>
            <person name="Kallberg Y."/>
            <person name="Tangrot J."/>
            <person name="Rosling A."/>
        </authorList>
    </citation>
    <scope>NUCLEOTIDE SEQUENCE</scope>
    <source>
        <strain evidence="1">IL203A</strain>
    </source>
</reference>
<accession>A0ACA9PAR4</accession>